<dbReference type="EMBL" id="CP005936">
    <property type="protein sequence ID" value="AHA75309.1"/>
    <property type="molecule type" value="Genomic_DNA"/>
</dbReference>
<dbReference type="KEGG" id="bthu:YBT1518_34871"/>
<keyword evidence="1" id="KW-0812">Transmembrane</keyword>
<evidence type="ECO:0000313" key="3">
    <source>
        <dbReference type="Proteomes" id="UP000018566"/>
    </source>
</evidence>
<keyword evidence="2" id="KW-0614">Plasmid</keyword>
<evidence type="ECO:0000313" key="2">
    <source>
        <dbReference type="EMBL" id="AHA75309.1"/>
    </source>
</evidence>
<proteinExistence type="predicted"/>
<accession>A0A9W3PJB2</accession>
<reference evidence="2 3" key="1">
    <citation type="submission" date="2013-05" db="EMBL/GenBank/DDBJ databases">
        <title>Complete genome sequence of Bacillus thuringiensis YBT-1518, a typical strain with high toxicity to nematode.</title>
        <authorList>
            <person name="Wang P."/>
            <person name="Zhang C."/>
            <person name="Guo M."/>
            <person name="Guo S."/>
            <person name="Zhu Y."/>
            <person name="Zheng J."/>
            <person name="Zhu L."/>
            <person name="Ruan L."/>
            <person name="Peng D."/>
            <person name="Sun M."/>
        </authorList>
    </citation>
    <scope>NUCLEOTIDE SEQUENCE [LARGE SCALE GENOMIC DNA]</scope>
    <source>
        <strain evidence="2 3">YBT-1518</strain>
        <plasmid evidence="2 3">pBMB0229</plasmid>
    </source>
</reference>
<name>A0A9W3PJB2_BACTU</name>
<geneLocation type="plasmid" evidence="2 3">
    <name>pBMB0229</name>
</geneLocation>
<gene>
    <name evidence="2" type="ORF">YBT1518_34871</name>
</gene>
<keyword evidence="1" id="KW-1133">Transmembrane helix</keyword>
<protein>
    <submittedName>
        <fullName evidence="2">Uncharacterized protein</fullName>
    </submittedName>
</protein>
<sequence>MGEESTFSLCMVSLFFAGLAGFIYVMDWIDKRWMKDAEK</sequence>
<organism evidence="2 3">
    <name type="scientific">Bacillus thuringiensis YBT-1518</name>
    <dbReference type="NCBI Taxonomy" id="529122"/>
    <lineage>
        <taxon>Bacteria</taxon>
        <taxon>Bacillati</taxon>
        <taxon>Bacillota</taxon>
        <taxon>Bacilli</taxon>
        <taxon>Bacillales</taxon>
        <taxon>Bacillaceae</taxon>
        <taxon>Bacillus</taxon>
        <taxon>Bacillus cereus group</taxon>
    </lineage>
</organism>
<evidence type="ECO:0000256" key="1">
    <source>
        <dbReference type="SAM" id="Phobius"/>
    </source>
</evidence>
<keyword evidence="1" id="KW-0472">Membrane</keyword>
<dbReference type="Proteomes" id="UP000018566">
    <property type="component" value="Plasmid pBMB0229"/>
</dbReference>
<dbReference type="AlphaFoldDB" id="A0A9W3PJB2"/>
<feature type="transmembrane region" description="Helical" evidence="1">
    <location>
        <begin position="6"/>
        <end position="25"/>
    </location>
</feature>